<keyword evidence="1 3" id="KW-0378">Hydrolase</keyword>
<evidence type="ECO:0000259" key="2">
    <source>
        <dbReference type="Pfam" id="PF20434"/>
    </source>
</evidence>
<comment type="caution">
    <text evidence="3">The sequence shown here is derived from an EMBL/GenBank/DDBJ whole genome shotgun (WGS) entry which is preliminary data.</text>
</comment>
<evidence type="ECO:0000313" key="4">
    <source>
        <dbReference type="Proteomes" id="UP000271374"/>
    </source>
</evidence>
<sequence>MIFRSIDLPNFGYSDKHAQLDTYIQQKVTIDPDYRMPAIIICPGGGYEFISNRESEPMAISFAAQGYQAFVLNYSIINNDSTEELLPYPLLELGYTVKYIREHADEWNIDPNKIVLLGCSAGGHLSALYNGVWQQEWLAEKLQTTTESLKPNATILCYALVSFDTVTIHPALAEAVKKITTNEEYRHVDQLVGEQTSPTFIWHTSADATTPVENAWVYASQLAKHKIPFETHVFHKGRHGLSLADKTTAKLQTADYIDPHVANWFPLCITFLDETL</sequence>
<feature type="domain" description="BD-FAE-like" evidence="2">
    <location>
        <begin position="34"/>
        <end position="216"/>
    </location>
</feature>
<proteinExistence type="predicted"/>
<dbReference type="AlphaFoldDB" id="A0A431WLM4"/>
<dbReference type="EMBL" id="RXNT01000001">
    <property type="protein sequence ID" value="RTR36347.1"/>
    <property type="molecule type" value="Genomic_DNA"/>
</dbReference>
<accession>A0A431WLM4</accession>
<dbReference type="InterPro" id="IPR049492">
    <property type="entry name" value="BD-FAE-like_dom"/>
</dbReference>
<dbReference type="GO" id="GO:0016787">
    <property type="term" value="F:hydrolase activity"/>
    <property type="evidence" value="ECO:0007669"/>
    <property type="project" value="UniProtKB-KW"/>
</dbReference>
<dbReference type="InterPro" id="IPR029058">
    <property type="entry name" value="AB_hydrolase_fold"/>
</dbReference>
<dbReference type="InterPro" id="IPR050300">
    <property type="entry name" value="GDXG_lipolytic_enzyme"/>
</dbReference>
<gene>
    <name evidence="3" type="ORF">EKG37_01965</name>
</gene>
<evidence type="ECO:0000313" key="3">
    <source>
        <dbReference type="EMBL" id="RTR36347.1"/>
    </source>
</evidence>
<dbReference type="OrthoDB" id="9794725at2"/>
<name>A0A431WLM4_9BACI</name>
<dbReference type="Proteomes" id="UP000271374">
    <property type="component" value="Unassembled WGS sequence"/>
</dbReference>
<organism evidence="3 4">
    <name type="scientific">Bacillus yapensis</name>
    <dbReference type="NCBI Taxonomy" id="2492960"/>
    <lineage>
        <taxon>Bacteria</taxon>
        <taxon>Bacillati</taxon>
        <taxon>Bacillota</taxon>
        <taxon>Bacilli</taxon>
        <taxon>Bacillales</taxon>
        <taxon>Bacillaceae</taxon>
        <taxon>Bacillus</taxon>
    </lineage>
</organism>
<keyword evidence="4" id="KW-1185">Reference proteome</keyword>
<protein>
    <submittedName>
        <fullName evidence="3">Alpha/beta hydrolase</fullName>
    </submittedName>
</protein>
<reference evidence="3 4" key="1">
    <citation type="submission" date="2018-12" db="EMBL/GenBank/DDBJ databases">
        <title>Bacillus yapensis draft genome sequence.</title>
        <authorList>
            <person name="Yu L."/>
            <person name="Xu X."/>
            <person name="Tang X."/>
        </authorList>
    </citation>
    <scope>NUCLEOTIDE SEQUENCE [LARGE SCALE GENOMIC DNA]</scope>
    <source>
        <strain evidence="3 4">XXST-01</strain>
    </source>
</reference>
<dbReference type="Gene3D" id="3.40.50.1820">
    <property type="entry name" value="alpha/beta hydrolase"/>
    <property type="match status" value="1"/>
</dbReference>
<evidence type="ECO:0000256" key="1">
    <source>
        <dbReference type="ARBA" id="ARBA00022801"/>
    </source>
</evidence>
<dbReference type="Pfam" id="PF20434">
    <property type="entry name" value="BD-FAE"/>
    <property type="match status" value="1"/>
</dbReference>
<dbReference type="PANTHER" id="PTHR48081:SF6">
    <property type="entry name" value="PEPTIDASE S9 PROLYL OLIGOPEPTIDASE CATALYTIC DOMAIN-CONTAINING PROTEIN"/>
    <property type="match status" value="1"/>
</dbReference>
<dbReference type="PANTHER" id="PTHR48081">
    <property type="entry name" value="AB HYDROLASE SUPERFAMILY PROTEIN C4A8.06C"/>
    <property type="match status" value="1"/>
</dbReference>
<dbReference type="SUPFAM" id="SSF53474">
    <property type="entry name" value="alpha/beta-Hydrolases"/>
    <property type="match status" value="1"/>
</dbReference>
<dbReference type="RefSeq" id="WP_126405607.1">
    <property type="nucleotide sequence ID" value="NZ_RXNT01000001.1"/>
</dbReference>